<keyword evidence="4" id="KW-1185">Reference proteome</keyword>
<dbReference type="EMBL" id="DF975785">
    <property type="protein sequence ID" value="GAU51868.1"/>
    <property type="molecule type" value="Genomic_DNA"/>
</dbReference>
<dbReference type="GO" id="GO:0003697">
    <property type="term" value="F:single-stranded DNA binding"/>
    <property type="evidence" value="ECO:0007669"/>
    <property type="project" value="TreeGrafter"/>
</dbReference>
<dbReference type="PANTHER" id="PTHR45916">
    <property type="entry name" value="STRUCTURAL MAINTENANCE OF CHROMOSOMES PROTEIN 5"/>
    <property type="match status" value="1"/>
</dbReference>
<reference evidence="4" key="1">
    <citation type="journal article" date="2017" name="Front. Plant Sci.">
        <title>Climate Clever Clovers: New Paradigm to Reduce the Environmental Footprint of Ruminants by Breeding Low Methanogenic Forages Utilizing Haplotype Variation.</title>
        <authorList>
            <person name="Kaur P."/>
            <person name="Appels R."/>
            <person name="Bayer P.E."/>
            <person name="Keeble-Gagnere G."/>
            <person name="Wang J."/>
            <person name="Hirakawa H."/>
            <person name="Shirasawa K."/>
            <person name="Vercoe P."/>
            <person name="Stefanova K."/>
            <person name="Durmic Z."/>
            <person name="Nichols P."/>
            <person name="Revell C."/>
            <person name="Isobe S.N."/>
            <person name="Edwards D."/>
            <person name="Erskine W."/>
        </authorList>
    </citation>
    <scope>NUCLEOTIDE SEQUENCE [LARGE SCALE GENOMIC DNA]</scope>
    <source>
        <strain evidence="4">cv. Daliak</strain>
    </source>
</reference>
<dbReference type="PANTHER" id="PTHR45916:SF1">
    <property type="entry name" value="STRUCTURAL MAINTENANCE OF CHROMOSOMES PROTEIN 5"/>
    <property type="match status" value="1"/>
</dbReference>
<dbReference type="GO" id="GO:0000724">
    <property type="term" value="P:double-strand break repair via homologous recombination"/>
    <property type="evidence" value="ECO:0007669"/>
    <property type="project" value="TreeGrafter"/>
</dbReference>
<dbReference type="AlphaFoldDB" id="A0A2Z6P673"/>
<organism evidence="3 4">
    <name type="scientific">Trifolium subterraneum</name>
    <name type="common">Subterranean clover</name>
    <dbReference type="NCBI Taxonomy" id="3900"/>
    <lineage>
        <taxon>Eukaryota</taxon>
        <taxon>Viridiplantae</taxon>
        <taxon>Streptophyta</taxon>
        <taxon>Embryophyta</taxon>
        <taxon>Tracheophyta</taxon>
        <taxon>Spermatophyta</taxon>
        <taxon>Magnoliopsida</taxon>
        <taxon>eudicotyledons</taxon>
        <taxon>Gunneridae</taxon>
        <taxon>Pentapetalae</taxon>
        <taxon>rosids</taxon>
        <taxon>fabids</taxon>
        <taxon>Fabales</taxon>
        <taxon>Fabaceae</taxon>
        <taxon>Papilionoideae</taxon>
        <taxon>50 kb inversion clade</taxon>
        <taxon>NPAAA clade</taxon>
        <taxon>Hologalegina</taxon>
        <taxon>IRL clade</taxon>
        <taxon>Trifolieae</taxon>
        <taxon>Trifolium</taxon>
    </lineage>
</organism>
<sequence length="328" mass="38270">MTFIPMQLYFTLSLGSSLIFLGLAKFGATNVGSFKIWIAPPRQLDIILLAEKDVERVRQRDELLAKAKSMQKKLPWLKYDMKQAEYREAKEHEKTAAKEFDKAKKLLNELKEPIKKQKDEKTALDAKCKKVSNRINENSKKRMGLMENENQLEVELQGKYKEMDELRRQEETRQQKFRKYSEELAAAELELESLNPYAPLEDELERLRVKFLELDSSVDQARRNKSQAETEVKDKSSSLKRCRDRLKEMSNKSTKCLCALKTSGVEKISEAYNWVEAHRHEFNKEVYGPVLAEVNVPDQSHAGYLEGQVAWYTWKVVLDISLWFLLLL</sequence>
<feature type="coiled-coil region" evidence="2">
    <location>
        <begin position="89"/>
        <end position="238"/>
    </location>
</feature>
<name>A0A2Z6P673_TRISU</name>
<dbReference type="OrthoDB" id="10254973at2759"/>
<gene>
    <name evidence="3" type="ORF">TSUD_120040</name>
</gene>
<protein>
    <recommendedName>
        <fullName evidence="5">Structural maintenance of chromosomes protein 5</fullName>
    </recommendedName>
</protein>
<dbReference type="Proteomes" id="UP000242715">
    <property type="component" value="Unassembled WGS sequence"/>
</dbReference>
<evidence type="ECO:0000256" key="2">
    <source>
        <dbReference type="SAM" id="Coils"/>
    </source>
</evidence>
<evidence type="ECO:0000256" key="1">
    <source>
        <dbReference type="ARBA" id="ARBA00023054"/>
    </source>
</evidence>
<evidence type="ECO:0000313" key="4">
    <source>
        <dbReference type="Proteomes" id="UP000242715"/>
    </source>
</evidence>
<accession>A0A2Z6P673</accession>
<evidence type="ECO:0008006" key="5">
    <source>
        <dbReference type="Google" id="ProtNLM"/>
    </source>
</evidence>
<proteinExistence type="predicted"/>
<keyword evidence="1 2" id="KW-0175">Coiled coil</keyword>
<evidence type="ECO:0000313" key="3">
    <source>
        <dbReference type="EMBL" id="GAU51868.1"/>
    </source>
</evidence>
<dbReference type="GO" id="GO:0030915">
    <property type="term" value="C:Smc5-Smc6 complex"/>
    <property type="evidence" value="ECO:0007669"/>
    <property type="project" value="TreeGrafter"/>
</dbReference>
<dbReference type="GO" id="GO:0005634">
    <property type="term" value="C:nucleus"/>
    <property type="evidence" value="ECO:0007669"/>
    <property type="project" value="TreeGrafter"/>
</dbReference>